<dbReference type="InterPro" id="IPR029035">
    <property type="entry name" value="DHS-like_NAD/FAD-binding_dom"/>
</dbReference>
<name>A0A5F1ZUN5_9LEPT</name>
<proteinExistence type="predicted"/>
<evidence type="ECO:0000313" key="3">
    <source>
        <dbReference type="Proteomes" id="UP000297273"/>
    </source>
</evidence>
<evidence type="ECO:0000313" key="1">
    <source>
        <dbReference type="EMBL" id="TGK01406.1"/>
    </source>
</evidence>
<reference evidence="2" key="1">
    <citation type="submission" date="2018-10" db="EMBL/GenBank/DDBJ databases">
        <authorList>
            <person name="Vincent A.T."/>
            <person name="Schiettekatte O."/>
            <person name="Bourhy P."/>
            <person name="Veyrier F.J."/>
            <person name="Picardeau M."/>
        </authorList>
    </citation>
    <scope>NUCLEOTIDE SEQUENCE</scope>
    <source>
        <strain evidence="2">201702690</strain>
    </source>
</reference>
<evidence type="ECO:0000313" key="4">
    <source>
        <dbReference type="Proteomes" id="UP000297946"/>
    </source>
</evidence>
<accession>A0A5F1ZUN5</accession>
<gene>
    <name evidence="1" type="ORF">EHO57_10785</name>
    <name evidence="2" type="ORF">EHQ53_08085</name>
</gene>
<protein>
    <submittedName>
        <fullName evidence="1">Uncharacterized protein</fullName>
    </submittedName>
</protein>
<dbReference type="RefSeq" id="WP_135644875.1">
    <property type="nucleotide sequence ID" value="NZ_RQER01000006.1"/>
</dbReference>
<dbReference type="EMBL" id="RQER01000006">
    <property type="protein sequence ID" value="TGK01406.1"/>
    <property type="molecule type" value="Genomic_DNA"/>
</dbReference>
<evidence type="ECO:0000313" key="2">
    <source>
        <dbReference type="EMBL" id="TGL42144.1"/>
    </source>
</evidence>
<dbReference type="OrthoDB" id="7054911at2"/>
<comment type="caution">
    <text evidence="1">The sequence shown here is derived from an EMBL/GenBank/DDBJ whole genome shotgun (WGS) entry which is preliminary data.</text>
</comment>
<dbReference type="AlphaFoldDB" id="A0A5F1ZUN5"/>
<dbReference type="Proteomes" id="UP000297273">
    <property type="component" value="Unassembled WGS sequence"/>
</dbReference>
<dbReference type="SUPFAM" id="SSF52467">
    <property type="entry name" value="DHS-like NAD/FAD-binding domain"/>
    <property type="match status" value="1"/>
</dbReference>
<dbReference type="Proteomes" id="UP000297946">
    <property type="component" value="Unassembled WGS sequence"/>
</dbReference>
<keyword evidence="3" id="KW-1185">Reference proteome</keyword>
<sequence>MMKKKKDSKVVIILGAGFSAGTDLPIQSQLLKEVEKHFSKRKTGSWSRFNKFFREILGKDIAAFPIEDIFTILDKCLIDYEQFHGRSIEEIESANQDILHSLRNFLITRTSEVFKKQKNKFKKYSELANGLLAIRKKFKKKDKISIISLNWDNYFEKMLLSKRTNFKKLGLDYCTYDYSFGNNRWIPSILRKAKGQLNLKILKPHGSINWGYCNNCGRLYITFGEARLQKFQCIKYCNKIFRRGIHLTPLMITPTFLKEISNRSLIDIWNNAGIELSEASRIIFIGYSLRPEDFHFRFLLLKHVSPKAEVYVFDHVDQNNVSKKEIEREFYNRYRNFFQKNKTLKLSIAGWENEIEKILGLLE</sequence>
<reference evidence="3 4" key="2">
    <citation type="journal article" date="2019" name="PLoS Negl. Trop. Dis.">
        <title>Revisiting the worldwide diversity of Leptospira species in the environment.</title>
        <authorList>
            <person name="Vincent A.T."/>
            <person name="Schiettekatte O."/>
            <person name="Bourhy P."/>
            <person name="Veyrier F.J."/>
            <person name="Picardeau M."/>
        </authorList>
    </citation>
    <scope>NUCLEOTIDE SEQUENCE [LARGE SCALE GENOMIC DNA]</scope>
    <source>
        <strain evidence="3">201702690</strain>
        <strain evidence="1 4">SSW18</strain>
    </source>
</reference>
<dbReference type="EMBL" id="RQGC01000004">
    <property type="protein sequence ID" value="TGL42144.1"/>
    <property type="molecule type" value="Genomic_DNA"/>
</dbReference>
<organism evidence="1 4">
    <name type="scientific">Leptospira langatensis</name>
    <dbReference type="NCBI Taxonomy" id="2484983"/>
    <lineage>
        <taxon>Bacteria</taxon>
        <taxon>Pseudomonadati</taxon>
        <taxon>Spirochaetota</taxon>
        <taxon>Spirochaetia</taxon>
        <taxon>Leptospirales</taxon>
        <taxon>Leptospiraceae</taxon>
        <taxon>Leptospira</taxon>
    </lineage>
</organism>